<dbReference type="Gene3D" id="3.10.180.50">
    <property type="match status" value="1"/>
</dbReference>
<dbReference type="Proteomes" id="UP001319883">
    <property type="component" value="Unassembled WGS sequence"/>
</dbReference>
<dbReference type="EMBL" id="JAGXFD010000001">
    <property type="protein sequence ID" value="MBZ9568386.1"/>
    <property type="molecule type" value="Genomic_DNA"/>
</dbReference>
<dbReference type="EC" id="1.13.11.93" evidence="6"/>
<evidence type="ECO:0000313" key="8">
    <source>
        <dbReference type="EMBL" id="MBZ9568386.1"/>
    </source>
</evidence>
<comment type="similarity">
    <text evidence="5">Belongs to the 2-oxoadipate dioxygenase/decarboxylase family.</text>
</comment>
<organism evidence="8 9">
    <name type="scientific">Modicisalibacter tunisiensis</name>
    <dbReference type="NCBI Taxonomy" id="390637"/>
    <lineage>
        <taxon>Bacteria</taxon>
        <taxon>Pseudomonadati</taxon>
        <taxon>Pseudomonadota</taxon>
        <taxon>Gammaproteobacteria</taxon>
        <taxon>Oceanospirillales</taxon>
        <taxon>Halomonadaceae</taxon>
        <taxon>Modicisalibacter</taxon>
    </lineage>
</organism>
<evidence type="ECO:0000256" key="7">
    <source>
        <dbReference type="ARBA" id="ARBA00035045"/>
    </source>
</evidence>
<dbReference type="SMART" id="SM01150">
    <property type="entry name" value="DUF1338"/>
    <property type="match status" value="1"/>
</dbReference>
<evidence type="ECO:0000256" key="1">
    <source>
        <dbReference type="ARBA" id="ARBA00001954"/>
    </source>
</evidence>
<keyword evidence="2" id="KW-0223">Dioxygenase</keyword>
<dbReference type="RefSeq" id="WP_224421065.1">
    <property type="nucleotide sequence ID" value="NZ_JAGXFD010000001.1"/>
</dbReference>
<dbReference type="InterPro" id="IPR009770">
    <property type="entry name" value="HGLS"/>
</dbReference>
<sequence>MQREEFLQQLWLDYVHLNPDLAALDLWSRVPSAEYLAIVTLNHGPFSSEALLPTLAHFGYRRAGQYAMADRGVLVSCLTPDDDGAWLLLVELQPGALTREPRRQLEALIGAAHPADCRGQNLLCRGRPWPMPDWATYQQLLRAHPLAAWIAALGPRLHHAGLDCERLGQPLAGLDRQLRQAGLPGSDDRRHGLFPVSPLLDYRYYTAASRRLAFAEGDEHRIVPGGLALVQRSLPGHQERAAELLLPEHTRCEIA</sequence>
<protein>
    <recommendedName>
        <fullName evidence="6">2-oxoadipate dioxygenase/decarboxylase</fullName>
        <ecNumber evidence="6">1.13.11.93</ecNumber>
    </recommendedName>
    <alternativeName>
        <fullName evidence="7">2-hydroxyglutarate synthase</fullName>
    </alternativeName>
</protein>
<evidence type="ECO:0000256" key="6">
    <source>
        <dbReference type="ARBA" id="ARBA00035023"/>
    </source>
</evidence>
<accession>A0ABS7X2R7</accession>
<reference evidence="8 9" key="1">
    <citation type="submission" date="2021-05" db="EMBL/GenBank/DDBJ databases">
        <title>Petroleum and Energy Research Collection (APPE): ex situ preservation of microbial diversity associated with the oil industry and exploitation of its biotechnological potential.</title>
        <authorList>
            <person name="Paixao C.T.M."/>
            <person name="Gomes M.B."/>
            <person name="Oliveira V.M."/>
        </authorList>
    </citation>
    <scope>NUCLEOTIDE SEQUENCE [LARGE SCALE GENOMIC DNA]</scope>
    <source>
        <strain evidence="8 9">LIT2</strain>
    </source>
</reference>
<name>A0ABS7X2R7_9GAMM</name>
<comment type="cofactor">
    <cofactor evidence="1">
        <name>Fe(2+)</name>
        <dbReference type="ChEBI" id="CHEBI:29033"/>
    </cofactor>
</comment>
<gene>
    <name evidence="8" type="ORF">KGQ91_11975</name>
</gene>
<evidence type="ECO:0000313" key="9">
    <source>
        <dbReference type="Proteomes" id="UP001319883"/>
    </source>
</evidence>
<keyword evidence="4" id="KW-0408">Iron</keyword>
<evidence type="ECO:0000256" key="4">
    <source>
        <dbReference type="ARBA" id="ARBA00023004"/>
    </source>
</evidence>
<evidence type="ECO:0000256" key="3">
    <source>
        <dbReference type="ARBA" id="ARBA00023002"/>
    </source>
</evidence>
<comment type="caution">
    <text evidence="8">The sequence shown here is derived from an EMBL/GenBank/DDBJ whole genome shotgun (WGS) entry which is preliminary data.</text>
</comment>
<proteinExistence type="inferred from homology"/>
<keyword evidence="9" id="KW-1185">Reference proteome</keyword>
<evidence type="ECO:0000256" key="2">
    <source>
        <dbReference type="ARBA" id="ARBA00022964"/>
    </source>
</evidence>
<keyword evidence="3" id="KW-0560">Oxidoreductase</keyword>
<evidence type="ECO:0000256" key="5">
    <source>
        <dbReference type="ARBA" id="ARBA00035013"/>
    </source>
</evidence>